<sequence>MVEHTGQDLSGSRFEGVDLRRARFDDVDLADAWLRNVHLTGAHIRGAWGDEVEIDGSFDTLLVNGEVERLLVNGVDVAPFVEAELDRRDPDRRKLRPTDADGYREAWPVVLRGWAGTVERARRLPPDLLHERVDDEYSFVETLRHLVFATDAWVRRALLGDAAPYDPLDLPHSEMGRVPGVPYDPDARPTLDEVLALREHRMAIVGEVIDRLTDDYLDGQTVVTGPGYPEAGTYDVRRCLRAIVNEERAHRGFAERDLAILESRA</sequence>
<reference evidence="2 3" key="1">
    <citation type="submission" date="2019-01" db="EMBL/GenBank/DDBJ databases">
        <title>Nocardioides guangzhouensis sp. nov., an actinobacterium isolated from soil.</title>
        <authorList>
            <person name="Fu Y."/>
            <person name="Cai Y."/>
            <person name="Lin Z."/>
            <person name="Chen P."/>
        </authorList>
    </citation>
    <scope>NUCLEOTIDE SEQUENCE [LARGE SCALE GENOMIC DNA]</scope>
    <source>
        <strain evidence="2 3">130</strain>
    </source>
</reference>
<dbReference type="InterPro" id="IPR001646">
    <property type="entry name" value="5peptide_repeat"/>
</dbReference>
<dbReference type="Gene3D" id="2.160.20.80">
    <property type="entry name" value="E3 ubiquitin-protein ligase SopA"/>
    <property type="match status" value="1"/>
</dbReference>
<comment type="caution">
    <text evidence="2">The sequence shown here is derived from an EMBL/GenBank/DDBJ whole genome shotgun (WGS) entry which is preliminary data.</text>
</comment>
<dbReference type="InterPro" id="IPR024775">
    <property type="entry name" value="DinB-like"/>
</dbReference>
<protein>
    <submittedName>
        <fullName evidence="2">DinB family protein</fullName>
    </submittedName>
</protein>
<feature type="domain" description="DinB-like" evidence="1">
    <location>
        <begin position="112"/>
        <end position="253"/>
    </location>
</feature>
<dbReference type="RefSeq" id="WP_134715742.1">
    <property type="nucleotide sequence ID" value="NZ_SDKM01000008.1"/>
</dbReference>
<dbReference type="Pfam" id="PF00805">
    <property type="entry name" value="Pentapeptide"/>
    <property type="match status" value="1"/>
</dbReference>
<proteinExistence type="predicted"/>
<dbReference type="EMBL" id="SDKM01000008">
    <property type="protein sequence ID" value="RYP87092.1"/>
    <property type="molecule type" value="Genomic_DNA"/>
</dbReference>
<evidence type="ECO:0000313" key="2">
    <source>
        <dbReference type="EMBL" id="RYP87092.1"/>
    </source>
</evidence>
<dbReference type="SUPFAM" id="SSF141571">
    <property type="entry name" value="Pentapeptide repeat-like"/>
    <property type="match status" value="1"/>
</dbReference>
<dbReference type="OrthoDB" id="3542438at2"/>
<organism evidence="2 3">
    <name type="scientific">Nocardioides guangzhouensis</name>
    <dbReference type="NCBI Taxonomy" id="2497878"/>
    <lineage>
        <taxon>Bacteria</taxon>
        <taxon>Bacillati</taxon>
        <taxon>Actinomycetota</taxon>
        <taxon>Actinomycetes</taxon>
        <taxon>Propionibacteriales</taxon>
        <taxon>Nocardioidaceae</taxon>
        <taxon>Nocardioides</taxon>
    </lineage>
</organism>
<evidence type="ECO:0000259" key="1">
    <source>
        <dbReference type="Pfam" id="PF12867"/>
    </source>
</evidence>
<evidence type="ECO:0000313" key="3">
    <source>
        <dbReference type="Proteomes" id="UP000295198"/>
    </source>
</evidence>
<dbReference type="InterPro" id="IPR034660">
    <property type="entry name" value="DinB/YfiT-like"/>
</dbReference>
<gene>
    <name evidence="2" type="ORF">EKO23_07435</name>
</gene>
<dbReference type="AlphaFoldDB" id="A0A4Q4ZG09"/>
<dbReference type="Gene3D" id="1.20.120.450">
    <property type="entry name" value="dinb family like domain"/>
    <property type="match status" value="1"/>
</dbReference>
<dbReference type="SUPFAM" id="SSF109854">
    <property type="entry name" value="DinB/YfiT-like putative metalloenzymes"/>
    <property type="match status" value="1"/>
</dbReference>
<name>A0A4Q4ZG09_9ACTN</name>
<keyword evidence="3" id="KW-1185">Reference proteome</keyword>
<accession>A0A4Q4ZG09</accession>
<dbReference type="Pfam" id="PF12867">
    <property type="entry name" value="DinB_2"/>
    <property type="match status" value="1"/>
</dbReference>
<dbReference type="Proteomes" id="UP000295198">
    <property type="component" value="Unassembled WGS sequence"/>
</dbReference>